<protein>
    <submittedName>
        <fullName evidence="2">Uncharacterized protein</fullName>
    </submittedName>
</protein>
<feature type="compositionally biased region" description="Acidic residues" evidence="1">
    <location>
        <begin position="200"/>
        <end position="214"/>
    </location>
</feature>
<evidence type="ECO:0000313" key="3">
    <source>
        <dbReference type="Proteomes" id="UP001180020"/>
    </source>
</evidence>
<accession>A0AAV9CHQ4</accession>
<dbReference type="GO" id="GO:0019005">
    <property type="term" value="C:SCF ubiquitin ligase complex"/>
    <property type="evidence" value="ECO:0007669"/>
    <property type="project" value="TreeGrafter"/>
</dbReference>
<dbReference type="InterPro" id="IPR032675">
    <property type="entry name" value="LRR_dom_sf"/>
</dbReference>
<name>A0AAV9CHQ4_ACOCL</name>
<dbReference type="GO" id="GO:0031146">
    <property type="term" value="P:SCF-dependent proteasomal ubiquitin-dependent protein catabolic process"/>
    <property type="evidence" value="ECO:0007669"/>
    <property type="project" value="TreeGrafter"/>
</dbReference>
<feature type="region of interest" description="Disordered" evidence="1">
    <location>
        <begin position="1"/>
        <end position="94"/>
    </location>
</feature>
<dbReference type="PANTHER" id="PTHR13318">
    <property type="entry name" value="PARTNER OF PAIRED, ISOFORM B-RELATED"/>
    <property type="match status" value="1"/>
</dbReference>
<keyword evidence="3" id="KW-1185">Reference proteome</keyword>
<evidence type="ECO:0000313" key="2">
    <source>
        <dbReference type="EMBL" id="KAK1288688.1"/>
    </source>
</evidence>
<reference evidence="2" key="1">
    <citation type="journal article" date="2023" name="Nat. Commun.">
        <title>Diploid and tetraploid genomes of Acorus and the evolution of monocots.</title>
        <authorList>
            <person name="Ma L."/>
            <person name="Liu K.W."/>
            <person name="Li Z."/>
            <person name="Hsiao Y.Y."/>
            <person name="Qi Y."/>
            <person name="Fu T."/>
            <person name="Tang G.D."/>
            <person name="Zhang D."/>
            <person name="Sun W.H."/>
            <person name="Liu D.K."/>
            <person name="Li Y."/>
            <person name="Chen G.Z."/>
            <person name="Liu X.D."/>
            <person name="Liao X.Y."/>
            <person name="Jiang Y.T."/>
            <person name="Yu X."/>
            <person name="Hao Y."/>
            <person name="Huang J."/>
            <person name="Zhao X.W."/>
            <person name="Ke S."/>
            <person name="Chen Y.Y."/>
            <person name="Wu W.L."/>
            <person name="Hsu J.L."/>
            <person name="Lin Y.F."/>
            <person name="Huang M.D."/>
            <person name="Li C.Y."/>
            <person name="Huang L."/>
            <person name="Wang Z.W."/>
            <person name="Zhao X."/>
            <person name="Zhong W.Y."/>
            <person name="Peng D.H."/>
            <person name="Ahmad S."/>
            <person name="Lan S."/>
            <person name="Zhang J.S."/>
            <person name="Tsai W.C."/>
            <person name="Van de Peer Y."/>
            <person name="Liu Z.J."/>
        </authorList>
    </citation>
    <scope>NUCLEOTIDE SEQUENCE</scope>
    <source>
        <strain evidence="2">CP</strain>
    </source>
</reference>
<gene>
    <name evidence="2" type="ORF">QJS10_CPB19g01879</name>
</gene>
<dbReference type="AlphaFoldDB" id="A0AAV9CHQ4"/>
<reference evidence="2" key="2">
    <citation type="submission" date="2023-06" db="EMBL/GenBank/DDBJ databases">
        <authorList>
            <person name="Ma L."/>
            <person name="Liu K.-W."/>
            <person name="Li Z."/>
            <person name="Hsiao Y.-Y."/>
            <person name="Qi Y."/>
            <person name="Fu T."/>
            <person name="Tang G."/>
            <person name="Zhang D."/>
            <person name="Sun W.-H."/>
            <person name="Liu D.-K."/>
            <person name="Li Y."/>
            <person name="Chen G.-Z."/>
            <person name="Liu X.-D."/>
            <person name="Liao X.-Y."/>
            <person name="Jiang Y.-T."/>
            <person name="Yu X."/>
            <person name="Hao Y."/>
            <person name="Huang J."/>
            <person name="Zhao X.-W."/>
            <person name="Ke S."/>
            <person name="Chen Y.-Y."/>
            <person name="Wu W.-L."/>
            <person name="Hsu J.-L."/>
            <person name="Lin Y.-F."/>
            <person name="Huang M.-D."/>
            <person name="Li C.-Y."/>
            <person name="Huang L."/>
            <person name="Wang Z.-W."/>
            <person name="Zhao X."/>
            <person name="Zhong W.-Y."/>
            <person name="Peng D.-H."/>
            <person name="Ahmad S."/>
            <person name="Lan S."/>
            <person name="Zhang J.-S."/>
            <person name="Tsai W.-C."/>
            <person name="Van De Peer Y."/>
            <person name="Liu Z.-J."/>
        </authorList>
    </citation>
    <scope>NUCLEOTIDE SEQUENCE</scope>
    <source>
        <strain evidence="2">CP</strain>
        <tissue evidence="2">Leaves</tissue>
    </source>
</reference>
<sequence>MTVLRSREISPSNIPPKKPLKTPTNLQPSTPSKDDPPSLPPPSAAAIPLPFRRRRTPRFTVAEAPILNPAENNRRSENRSDGGVGDDDDRSVKRRIDDAIVTAVPEGSSERRLTREEKGKEVLVGEAVGVGSDTDGLDGSAAAEVEDDEMMEAAVAAAAVEMENSRRRYSYSMNQQRLEIFRAIAKRSSTKFALFNRHDEEEEEETEEEEEEEKDWPGPFSTVERIMEDQELLKAKGLSLGPKRDDQVMKINWSPSSASRVRRTAPSLLSLSMRVLANNAGEIETLRGVPDVMRHKLSQLLCRSRRMDCRFLRLLFEDRPSEVRVEDSSWVSEEQLYDILSGFNSSCLKGLSSVLEELYIDDCQSVDAMMILPVLKKLKNLEVLSVARVERVCDKFIRELVSACGLSIKALVLEDCRNLTVASIKAIGEKCSNLRALDISKLHKLRDVALQHLANGCRTISELKLCSLALSDKSVAAYIEASGESLIELSLNSIKEVLDLSFCREMTDEALGLIVDSCSNLVMLKLFGCSQVTDVFLDGHSNSAVKITGPKSCPILEHTDRSDF</sequence>
<organism evidence="2 3">
    <name type="scientific">Acorus calamus</name>
    <name type="common">Sweet flag</name>
    <dbReference type="NCBI Taxonomy" id="4465"/>
    <lineage>
        <taxon>Eukaryota</taxon>
        <taxon>Viridiplantae</taxon>
        <taxon>Streptophyta</taxon>
        <taxon>Embryophyta</taxon>
        <taxon>Tracheophyta</taxon>
        <taxon>Spermatophyta</taxon>
        <taxon>Magnoliopsida</taxon>
        <taxon>Liliopsida</taxon>
        <taxon>Acoraceae</taxon>
        <taxon>Acorus</taxon>
    </lineage>
</organism>
<dbReference type="PANTHER" id="PTHR13318:SF101">
    <property type="entry name" value="F-BOX_LRR PROTEIN"/>
    <property type="match status" value="1"/>
</dbReference>
<feature type="compositionally biased region" description="Low complexity" evidence="1">
    <location>
        <begin position="21"/>
        <end position="31"/>
    </location>
</feature>
<dbReference type="Proteomes" id="UP001180020">
    <property type="component" value="Unassembled WGS sequence"/>
</dbReference>
<dbReference type="Gene3D" id="3.80.10.10">
    <property type="entry name" value="Ribonuclease Inhibitor"/>
    <property type="match status" value="1"/>
</dbReference>
<dbReference type="InterPro" id="IPR006553">
    <property type="entry name" value="Leu-rich_rpt_Cys-con_subtyp"/>
</dbReference>
<dbReference type="SMART" id="SM00367">
    <property type="entry name" value="LRR_CC"/>
    <property type="match status" value="3"/>
</dbReference>
<feature type="region of interest" description="Disordered" evidence="1">
    <location>
        <begin position="196"/>
        <end position="217"/>
    </location>
</feature>
<comment type="caution">
    <text evidence="2">The sequence shown here is derived from an EMBL/GenBank/DDBJ whole genome shotgun (WGS) entry which is preliminary data.</text>
</comment>
<dbReference type="EMBL" id="JAUJYO010000019">
    <property type="protein sequence ID" value="KAK1288688.1"/>
    <property type="molecule type" value="Genomic_DNA"/>
</dbReference>
<dbReference type="SUPFAM" id="SSF52047">
    <property type="entry name" value="RNI-like"/>
    <property type="match status" value="1"/>
</dbReference>
<evidence type="ECO:0000256" key="1">
    <source>
        <dbReference type="SAM" id="MobiDB-lite"/>
    </source>
</evidence>
<proteinExistence type="predicted"/>